<evidence type="ECO:0000256" key="2">
    <source>
        <dbReference type="ARBA" id="ARBA00022448"/>
    </source>
</evidence>
<accession>A0A1I8FJE1</accession>
<dbReference type="AlphaFoldDB" id="A0A1I8FJE1"/>
<proteinExistence type="predicted"/>
<keyword evidence="2" id="KW-0813">Transport</keyword>
<feature type="region of interest" description="Disordered" evidence="6">
    <location>
        <begin position="559"/>
        <end position="619"/>
    </location>
</feature>
<evidence type="ECO:0000256" key="5">
    <source>
        <dbReference type="ARBA" id="ARBA00023136"/>
    </source>
</evidence>
<evidence type="ECO:0000256" key="3">
    <source>
        <dbReference type="ARBA" id="ARBA00022692"/>
    </source>
</evidence>
<name>A0A1I8FJE1_9PLAT</name>
<dbReference type="WBParaSite" id="maker-unitig_36925-snap-gene-0.2-mRNA-1">
    <property type="protein sequence ID" value="maker-unitig_36925-snap-gene-0.2-mRNA-1"/>
    <property type="gene ID" value="maker-unitig_36925-snap-gene-0.2"/>
</dbReference>
<dbReference type="InterPro" id="IPR045263">
    <property type="entry name" value="GLUT"/>
</dbReference>
<reference evidence="9" key="1">
    <citation type="submission" date="2016-11" db="UniProtKB">
        <authorList>
            <consortium name="WormBaseParasite"/>
        </authorList>
    </citation>
    <scope>IDENTIFICATION</scope>
</reference>
<feature type="transmembrane region" description="Helical" evidence="7">
    <location>
        <begin position="191"/>
        <end position="214"/>
    </location>
</feature>
<protein>
    <submittedName>
        <fullName evidence="9">MFS domain-containing protein</fullName>
    </submittedName>
</protein>
<evidence type="ECO:0000313" key="9">
    <source>
        <dbReference type="WBParaSite" id="maker-unitig_36925-snap-gene-0.2-mRNA-1"/>
    </source>
</evidence>
<dbReference type="Proteomes" id="UP000095280">
    <property type="component" value="Unplaced"/>
</dbReference>
<feature type="transmembrane region" description="Helical" evidence="7">
    <location>
        <begin position="132"/>
        <end position="157"/>
    </location>
</feature>
<dbReference type="Gene3D" id="1.20.1250.20">
    <property type="entry name" value="MFS general substrate transporter like domains"/>
    <property type="match status" value="1"/>
</dbReference>
<feature type="compositionally biased region" description="Gly residues" evidence="6">
    <location>
        <begin position="590"/>
        <end position="600"/>
    </location>
</feature>
<feature type="compositionally biased region" description="Basic and acidic residues" evidence="6">
    <location>
        <begin position="347"/>
        <end position="357"/>
    </location>
</feature>
<evidence type="ECO:0000256" key="4">
    <source>
        <dbReference type="ARBA" id="ARBA00022989"/>
    </source>
</evidence>
<feature type="transmembrane region" description="Helical" evidence="7">
    <location>
        <begin position="226"/>
        <end position="244"/>
    </location>
</feature>
<dbReference type="InterPro" id="IPR036259">
    <property type="entry name" value="MFS_trans_sf"/>
</dbReference>
<dbReference type="GO" id="GO:0015149">
    <property type="term" value="F:hexose transmembrane transporter activity"/>
    <property type="evidence" value="ECO:0007669"/>
    <property type="project" value="TreeGrafter"/>
</dbReference>
<keyword evidence="8" id="KW-1185">Reference proteome</keyword>
<dbReference type="SUPFAM" id="SSF103473">
    <property type="entry name" value="MFS general substrate transporter"/>
    <property type="match status" value="1"/>
</dbReference>
<dbReference type="Pfam" id="PF00083">
    <property type="entry name" value="Sugar_tr"/>
    <property type="match status" value="1"/>
</dbReference>
<feature type="transmembrane region" description="Helical" evidence="7">
    <location>
        <begin position="166"/>
        <end position="185"/>
    </location>
</feature>
<keyword evidence="5 7" id="KW-0472">Membrane</keyword>
<feature type="compositionally biased region" description="Low complexity" evidence="6">
    <location>
        <begin position="363"/>
        <end position="373"/>
    </location>
</feature>
<evidence type="ECO:0000256" key="1">
    <source>
        <dbReference type="ARBA" id="ARBA00004141"/>
    </source>
</evidence>
<dbReference type="PROSITE" id="PS00217">
    <property type="entry name" value="SUGAR_TRANSPORT_2"/>
    <property type="match status" value="1"/>
</dbReference>
<keyword evidence="4 7" id="KW-1133">Transmembrane helix</keyword>
<organism evidence="8 9">
    <name type="scientific">Macrostomum lignano</name>
    <dbReference type="NCBI Taxonomy" id="282301"/>
    <lineage>
        <taxon>Eukaryota</taxon>
        <taxon>Metazoa</taxon>
        <taxon>Spiralia</taxon>
        <taxon>Lophotrochozoa</taxon>
        <taxon>Platyhelminthes</taxon>
        <taxon>Rhabditophora</taxon>
        <taxon>Macrostomorpha</taxon>
        <taxon>Macrostomida</taxon>
        <taxon>Macrostomidae</taxon>
        <taxon>Macrostomum</taxon>
    </lineage>
</organism>
<feature type="compositionally biased region" description="Low complexity" evidence="6">
    <location>
        <begin position="337"/>
        <end position="346"/>
    </location>
</feature>
<dbReference type="PANTHER" id="PTHR23503">
    <property type="entry name" value="SOLUTE CARRIER FAMILY 2"/>
    <property type="match status" value="1"/>
</dbReference>
<sequence>GMLLAQLSPARKKQAALQRLWSHARRMIGCPKVPELGGTAPAATGTDRKDEHLECPHNFIHSTHELDVKADPTMASIVSLGNHRAHDAELILQKHSCIALTNQQTLCFQETSINTTYTERNGVEPAPTFLTLIWSVIISAFVGAGALGSFSSGVFALRKFGRRRGLFINHLLAFASAAAEMAAYYCKVYELLIVGRAIIGFNSGISQGLVSLYIAEVSPKQVRGAFLSFHQIGIVIGILLGQVPQPGVRAGRVNTWPFLCGFSVMPCLLSCCLLPLCPESPRYLLSVRKDEAAAKAALLRLTRSKHAAKELLNEIREEEKVVRQPARPVRELPVPGPVHAAGAAAQPHDERPAEREPACGAASTPSSRTRTPSFYNAGVDPEAIQYAIIGTGVIKRCRHFHQPGADRKSRPQEASTDPELDPGRQPAGADGLHQPAVQLRLAELLHHPASCWPTLSALRPLGLWPPLTLDDYLRDVREQQGAASGDGRHHRLCTLTSACFVLMLTSSSWRKFISCCLPASLPGDHLPMFYLHRVSAHPQRQRGCGRHQGWLALAACNGSEPVPSPRAPRSRGMRPESAASSGTYIKRATPGGGPAAAGGGAPPPLRKGGLYDAMTTLEA</sequence>
<evidence type="ECO:0000256" key="6">
    <source>
        <dbReference type="SAM" id="MobiDB-lite"/>
    </source>
</evidence>
<dbReference type="InterPro" id="IPR005828">
    <property type="entry name" value="MFS_sugar_transport-like"/>
</dbReference>
<dbReference type="PANTHER" id="PTHR23503:SF8">
    <property type="entry name" value="FACILITATED GLUCOSE TRANSPORTER PROTEIN 1"/>
    <property type="match status" value="1"/>
</dbReference>
<evidence type="ECO:0000256" key="7">
    <source>
        <dbReference type="SAM" id="Phobius"/>
    </source>
</evidence>
<comment type="subcellular location">
    <subcellularLocation>
        <location evidence="1">Membrane</location>
        <topology evidence="1">Multi-pass membrane protein</topology>
    </subcellularLocation>
</comment>
<evidence type="ECO:0000313" key="8">
    <source>
        <dbReference type="Proteomes" id="UP000095280"/>
    </source>
</evidence>
<feature type="region of interest" description="Disordered" evidence="6">
    <location>
        <begin position="322"/>
        <end position="376"/>
    </location>
</feature>
<dbReference type="InterPro" id="IPR005829">
    <property type="entry name" value="Sugar_transporter_CS"/>
</dbReference>
<feature type="region of interest" description="Disordered" evidence="6">
    <location>
        <begin position="402"/>
        <end position="431"/>
    </location>
</feature>
<dbReference type="GO" id="GO:0016020">
    <property type="term" value="C:membrane"/>
    <property type="evidence" value="ECO:0007669"/>
    <property type="project" value="UniProtKB-SubCell"/>
</dbReference>
<keyword evidence="3 7" id="KW-0812">Transmembrane</keyword>